<protein>
    <submittedName>
        <fullName evidence="2">Uncharacterized protein</fullName>
    </submittedName>
</protein>
<evidence type="ECO:0000313" key="3">
    <source>
        <dbReference type="Proteomes" id="UP000248798"/>
    </source>
</evidence>
<evidence type="ECO:0000313" key="2">
    <source>
        <dbReference type="EMBL" id="RAM00123.1"/>
    </source>
</evidence>
<gene>
    <name evidence="2" type="ORF">DO021_20700</name>
    <name evidence="1" type="ORF">EYB58_21040</name>
</gene>
<accession>A0A328FAM7</accession>
<dbReference type="AlphaFoldDB" id="A0A328FAM7"/>
<dbReference type="EMBL" id="CP036313">
    <property type="protein sequence ID" value="QBH15186.1"/>
    <property type="molecule type" value="Genomic_DNA"/>
</dbReference>
<keyword evidence="4" id="KW-1185">Reference proteome</keyword>
<organism evidence="2 3">
    <name type="scientific">Desulfobacter hydrogenophilus</name>
    <dbReference type="NCBI Taxonomy" id="2291"/>
    <lineage>
        <taxon>Bacteria</taxon>
        <taxon>Pseudomonadati</taxon>
        <taxon>Thermodesulfobacteriota</taxon>
        <taxon>Desulfobacteria</taxon>
        <taxon>Desulfobacterales</taxon>
        <taxon>Desulfobacteraceae</taxon>
        <taxon>Desulfobacter</taxon>
    </lineage>
</organism>
<sequence length="90" mass="10395">MFEYEFDSFNDGTNDYSGNKFPFSHEYTVNLGTTLYEEASIGIDRLIGNIIKQSEVRDRRCRSDQAFRHCLSPAGSSENRIVHSRSRWPA</sequence>
<dbReference type="EMBL" id="QLNI01000063">
    <property type="protein sequence ID" value="RAM00123.1"/>
    <property type="molecule type" value="Genomic_DNA"/>
</dbReference>
<dbReference type="RefSeq" id="WP_111960216.1">
    <property type="nucleotide sequence ID" value="NZ_CP036313.1"/>
</dbReference>
<evidence type="ECO:0000313" key="4">
    <source>
        <dbReference type="Proteomes" id="UP000293902"/>
    </source>
</evidence>
<dbReference type="Proteomes" id="UP000248798">
    <property type="component" value="Unassembled WGS sequence"/>
</dbReference>
<dbReference type="Proteomes" id="UP000293902">
    <property type="component" value="Chromosome"/>
</dbReference>
<reference evidence="1 4" key="2">
    <citation type="submission" date="2019-02" db="EMBL/GenBank/DDBJ databases">
        <title>Complete genome sequence of Desulfobacter hydrogenophilus AcRS1.</title>
        <authorList>
            <person name="Marietou A."/>
            <person name="Lund M.B."/>
            <person name="Marshall I.P.G."/>
            <person name="Schreiber L."/>
            <person name="Jorgensen B."/>
        </authorList>
    </citation>
    <scope>NUCLEOTIDE SEQUENCE [LARGE SCALE GENOMIC DNA]</scope>
    <source>
        <strain evidence="1 4">AcRS1</strain>
    </source>
</reference>
<reference evidence="2 3" key="1">
    <citation type="submission" date="2018-06" db="EMBL/GenBank/DDBJ databases">
        <title>Complete Genome Sequence of Desulfobacter hydrogenophilus (DSM3380).</title>
        <authorList>
            <person name="Marietou A."/>
            <person name="Schreiber L."/>
            <person name="Marshall I."/>
            <person name="Jorgensen B."/>
        </authorList>
    </citation>
    <scope>NUCLEOTIDE SEQUENCE [LARGE SCALE GENOMIC DNA]</scope>
    <source>
        <strain evidence="2 3">DSM 3380</strain>
    </source>
</reference>
<evidence type="ECO:0000313" key="1">
    <source>
        <dbReference type="EMBL" id="QBH15186.1"/>
    </source>
</evidence>
<name>A0A328FAM7_9BACT</name>
<proteinExistence type="predicted"/>